<reference evidence="6 9" key="5">
    <citation type="submission" date="2018-12" db="EMBL/GenBank/DDBJ databases">
        <title>Draft Genome Sequences Human Pathogenic Acinetobacter baumannii Strains.</title>
        <authorList>
            <person name="Madhi M."/>
            <person name="Ronco T."/>
            <person name="Olsen R.H."/>
            <person name="Hassani A."/>
        </authorList>
    </citation>
    <scope>NUCLEOTIDE SEQUENCE [LARGE SCALE GENOMIC DNA]</scope>
    <source>
        <strain evidence="6 9">AB3</strain>
    </source>
</reference>
<dbReference type="Proteomes" id="UP000268239">
    <property type="component" value="Unassembled WGS sequence"/>
</dbReference>
<proteinExistence type="predicted"/>
<evidence type="ECO:0000256" key="1">
    <source>
        <dbReference type="SAM" id="Phobius"/>
    </source>
</evidence>
<keyword evidence="1" id="KW-0812">Transmembrane</keyword>
<evidence type="ECO:0000313" key="3">
    <source>
        <dbReference type="EMBL" id="ALN43376.1"/>
    </source>
</evidence>
<keyword evidence="1" id="KW-0472">Membrane</keyword>
<gene>
    <name evidence="2" type="ORF">ABUW_4081</name>
    <name evidence="6" type="ORF">EJ062_12305</name>
    <name evidence="5" type="ORF">F2P40_20350</name>
    <name evidence="4" type="ORF">LV35_03718</name>
</gene>
<feature type="transmembrane region" description="Helical" evidence="1">
    <location>
        <begin position="64"/>
        <end position="86"/>
    </location>
</feature>
<sequence length="92" mass="10478">MDSFTLTLYVSSLLLLQSLSFLFKDEVEEFDTSLICLSLMCAVGIKASFIFFTTTLSINKIVSIIFLILFTIFSLIHILTNVYVSFVKRKYG</sequence>
<evidence type="ECO:0000313" key="6">
    <source>
        <dbReference type="EMBL" id="RTQ76338.1"/>
    </source>
</evidence>
<reference evidence="3" key="3">
    <citation type="journal article" date="2016" name="Antimicrob. Agents Chemother.">
        <title>Novel Aminoglycoside Resistance Transposons and Transposon-Derived Circular Forms Detected in Carbapenem-Resistant Acinetobacter baumannii Clinical Isolates.</title>
        <authorList>
            <person name="Karah N."/>
            <person name="Dwibedi C.K."/>
            <person name="Sjostrom K."/>
            <person name="Edquist P."/>
            <person name="Johansson A."/>
            <person name="Wai S.N."/>
            <person name="Uhlin B.E."/>
        </authorList>
    </citation>
    <scope>NUCLEOTIDE SEQUENCE</scope>
    <source>
        <strain evidence="3">A105</strain>
        <plasmid evidence="3">pA105-1</plasmid>
    </source>
</reference>
<feature type="transmembrane region" description="Helical" evidence="1">
    <location>
        <begin position="35"/>
        <end position="58"/>
    </location>
</feature>
<keyword evidence="1" id="KW-1133">Transmembrane helix</keyword>
<evidence type="ECO:0000313" key="2">
    <source>
        <dbReference type="EMBL" id="AKA33640.1"/>
    </source>
</evidence>
<dbReference type="EMBL" id="LRDT01000050">
    <property type="protein sequence ID" value="KZA11418.1"/>
    <property type="molecule type" value="Genomic_DNA"/>
</dbReference>
<keyword evidence="2" id="KW-0614">Plasmid</keyword>
<dbReference type="Proteomes" id="UP000032746">
    <property type="component" value="Plasmid p1AB5075"/>
</dbReference>
<reference evidence="4 8" key="4">
    <citation type="submission" date="2016-01" db="EMBL/GenBank/DDBJ databases">
        <title>Draft sequences of Acinetobacter baumannii isolates from wounded military personnel.</title>
        <authorList>
            <person name="Arivett B.A."/>
            <person name="Fiester S.E."/>
            <person name="Ream D.C."/>
            <person name="Actis L.A."/>
        </authorList>
    </citation>
    <scope>NUCLEOTIDE SEQUENCE [LARGE SCALE GENOMIC DNA]</scope>
    <source>
        <strain evidence="4 8">AB2828</strain>
    </source>
</reference>
<organism evidence="2 7">
    <name type="scientific">Acinetobacter baumannii</name>
    <dbReference type="NCBI Taxonomy" id="470"/>
    <lineage>
        <taxon>Bacteria</taxon>
        <taxon>Pseudomonadati</taxon>
        <taxon>Pseudomonadota</taxon>
        <taxon>Gammaproteobacteria</taxon>
        <taxon>Moraxellales</taxon>
        <taxon>Moraxellaceae</taxon>
        <taxon>Acinetobacter</taxon>
        <taxon>Acinetobacter calcoaceticus/baumannii complex</taxon>
    </lineage>
</organism>
<evidence type="ECO:0000313" key="5">
    <source>
        <dbReference type="EMBL" id="MQR51636.1"/>
    </source>
</evidence>
<accession>A0A0D5YMT3</accession>
<feature type="transmembrane region" description="Helical" evidence="1">
    <location>
        <begin position="6"/>
        <end position="23"/>
    </location>
</feature>
<dbReference type="EMBL" id="CP008707">
    <property type="protein sequence ID" value="AKA33640.1"/>
    <property type="molecule type" value="Genomic_DNA"/>
</dbReference>
<geneLocation type="plasmid" evidence="3">
    <name>pA105-1</name>
</geneLocation>
<reference evidence="2 7" key="1">
    <citation type="journal article" date="2015" name="J. Bacteriol.">
        <title>Resources for Genetic and Genomic Analysis of Emerging Pathogen Acinetobacter baumannii.</title>
        <authorList>
            <person name="Gallagher L.A."/>
            <person name="Ramage E."/>
            <person name="Weiss E.J."/>
            <person name="Radey M."/>
            <person name="Hayden H.S."/>
            <person name="Held K.G."/>
            <person name="Huse H.K."/>
            <person name="Zurawski D.V."/>
            <person name="Brittnacher M.J."/>
            <person name="Manoil C."/>
        </authorList>
    </citation>
    <scope>NUCLEOTIDE SEQUENCE [LARGE SCALE GENOMIC DNA]</scope>
    <source>
        <strain evidence="2 7">AB5075-UW</strain>
        <plasmid evidence="2 7">p1AB5075</plasmid>
    </source>
</reference>
<reference evidence="5 10" key="6">
    <citation type="submission" date="2019-10" db="EMBL/GenBank/DDBJ databases">
        <title>Genetic environment of the oxa23 gene and comparative analysis of carbapenem resistant Acinetobacter baumannii isolates belonging to global clone 1, lineage 2 recovered in a burns hospital outbreak in 2012-2013.</title>
        <authorList>
            <person name="Douraghi M."/>
            <person name="Aris P."/>
            <person name="Kenyon J."/>
            <person name="Hamidian M."/>
        </authorList>
    </citation>
    <scope>NUCLEOTIDE SEQUENCE [LARGE SCALE GENOMIC DNA]</scope>
    <source>
        <strain evidence="5 10">ABS103</strain>
    </source>
</reference>
<dbReference type="Proteomes" id="UP000076296">
    <property type="component" value="Unassembled WGS sequence"/>
</dbReference>
<name>A0A0D5YMT3_ACIBA</name>
<evidence type="ECO:0000313" key="4">
    <source>
        <dbReference type="EMBL" id="KZA11418.1"/>
    </source>
</evidence>
<reference evidence="7" key="2">
    <citation type="submission" date="2015-03" db="EMBL/GenBank/DDBJ databases">
        <authorList>
            <person name="Gallagher L.A."/>
            <person name="Hayden H.S."/>
            <person name="Weiss E.J."/>
            <person name="Hager K.R."/>
            <person name="Ramage E."/>
            <person name="Radey M.R."/>
            <person name="Bydalek R."/>
            <person name="Manoil C."/>
            <person name="Miller S.I."/>
            <person name="Brittnacher M.J."/>
        </authorList>
    </citation>
    <scope>NUCLEOTIDE SEQUENCE [LARGE SCALE GENOMIC DNA]</scope>
    <source>
        <strain evidence="7">AB5075-UW</strain>
        <plasmid evidence="7">p1AB5075</plasmid>
    </source>
</reference>
<dbReference type="EMBL" id="WIOC01000051">
    <property type="protein sequence ID" value="MQR51636.1"/>
    <property type="molecule type" value="Genomic_DNA"/>
</dbReference>
<dbReference type="EMBL" id="RXLU01000069">
    <property type="protein sequence ID" value="RTQ76338.1"/>
    <property type="molecule type" value="Genomic_DNA"/>
</dbReference>
<geneLocation type="plasmid" evidence="2 7">
    <name>p1AB5075</name>
</geneLocation>
<dbReference type="Proteomes" id="UP000461234">
    <property type="component" value="Unassembled WGS sequence"/>
</dbReference>
<dbReference type="PATRIC" id="fig|470.1345.peg.3898"/>
<evidence type="ECO:0000313" key="8">
    <source>
        <dbReference type="Proteomes" id="UP000076296"/>
    </source>
</evidence>
<evidence type="ECO:0000313" key="10">
    <source>
        <dbReference type="Proteomes" id="UP000461234"/>
    </source>
</evidence>
<protein>
    <submittedName>
        <fullName evidence="2">Uncharacterized protein</fullName>
    </submittedName>
</protein>
<dbReference type="AlphaFoldDB" id="A0A0D5YMT3"/>
<dbReference type="EMBL" id="KR535992">
    <property type="protein sequence ID" value="ALN43376.1"/>
    <property type="molecule type" value="Genomic_DNA"/>
</dbReference>
<evidence type="ECO:0000313" key="9">
    <source>
        <dbReference type="Proteomes" id="UP000268239"/>
    </source>
</evidence>
<evidence type="ECO:0000313" key="7">
    <source>
        <dbReference type="Proteomes" id="UP000032746"/>
    </source>
</evidence>